<dbReference type="EMBL" id="JADIKD010000012">
    <property type="protein sequence ID" value="MFK2918658.1"/>
    <property type="molecule type" value="Genomic_DNA"/>
</dbReference>
<dbReference type="SUPFAM" id="SSF51261">
    <property type="entry name" value="Duplicated hybrid motif"/>
    <property type="match status" value="1"/>
</dbReference>
<organism evidence="3 4">
    <name type="scientific">Dyella koreensis</name>
    <dbReference type="NCBI Taxonomy" id="311235"/>
    <lineage>
        <taxon>Bacteria</taxon>
        <taxon>Pseudomonadati</taxon>
        <taxon>Pseudomonadota</taxon>
        <taxon>Gammaproteobacteria</taxon>
        <taxon>Lysobacterales</taxon>
        <taxon>Rhodanobacteraceae</taxon>
        <taxon>Dyella</taxon>
    </lineage>
</organism>
<name>A0ABW8K6X5_9GAMM</name>
<accession>A0ABW8K6X5</accession>
<feature type="chain" id="PRO_5045695549" evidence="1">
    <location>
        <begin position="23"/>
        <end position="388"/>
    </location>
</feature>
<dbReference type="InterPro" id="IPR011055">
    <property type="entry name" value="Dup_hybrid_motif"/>
</dbReference>
<dbReference type="CDD" id="cd12797">
    <property type="entry name" value="M23_peptidase"/>
    <property type="match status" value="1"/>
</dbReference>
<keyword evidence="4" id="KW-1185">Reference proteome</keyword>
<evidence type="ECO:0000313" key="3">
    <source>
        <dbReference type="EMBL" id="MFK2918658.1"/>
    </source>
</evidence>
<reference evidence="3 4" key="1">
    <citation type="submission" date="2020-10" db="EMBL/GenBank/DDBJ databases">
        <title>Phylogeny of dyella-like bacteria.</title>
        <authorList>
            <person name="Fu J."/>
        </authorList>
    </citation>
    <scope>NUCLEOTIDE SEQUENCE [LARGE SCALE GENOMIC DNA]</scope>
    <source>
        <strain evidence="3 4">BB4</strain>
    </source>
</reference>
<dbReference type="PANTHER" id="PTHR21666:SF270">
    <property type="entry name" value="MUREIN HYDROLASE ACTIVATOR ENVC"/>
    <property type="match status" value="1"/>
</dbReference>
<evidence type="ECO:0000259" key="2">
    <source>
        <dbReference type="Pfam" id="PF01551"/>
    </source>
</evidence>
<proteinExistence type="predicted"/>
<comment type="caution">
    <text evidence="3">The sequence shown here is derived from an EMBL/GenBank/DDBJ whole genome shotgun (WGS) entry which is preliminary data.</text>
</comment>
<dbReference type="Proteomes" id="UP001620408">
    <property type="component" value="Unassembled WGS sequence"/>
</dbReference>
<evidence type="ECO:0000256" key="1">
    <source>
        <dbReference type="SAM" id="SignalP"/>
    </source>
</evidence>
<dbReference type="Gene3D" id="2.70.70.10">
    <property type="entry name" value="Glucose Permease (Domain IIA)"/>
    <property type="match status" value="1"/>
</dbReference>
<feature type="domain" description="M23ase beta-sheet core" evidence="2">
    <location>
        <begin position="231"/>
        <end position="329"/>
    </location>
</feature>
<protein>
    <submittedName>
        <fullName evidence="3">M23 family metallopeptidase</fullName>
    </submittedName>
</protein>
<dbReference type="PANTHER" id="PTHR21666">
    <property type="entry name" value="PEPTIDASE-RELATED"/>
    <property type="match status" value="1"/>
</dbReference>
<sequence length="388" mass="41717">MIRSVVAALWVVLFCCLPSSHAQDALAPVEARVPFAPGAFAGSDGLTHMAYELHVTNFYGDTGPLKPAQLNIFGDEAKTPLLTLDAEALSGMIRPAPAEHETPSILPGKRAVIFVWITLPPGTAVPHVLRHRMTFATDKQGVALLDGATVRVDEARPMVIGPPLRGGRWIAHEGPGAAQSHHWGSLVAVNGQLTIPQRYALDLVGLDPQGHAMRSGVKDIQKSTYADWVGYGADVLAVADGVVRSTRGDAEEHRPLSPQPEPASLTTNVLFGNYVVLEIAPGVFASYAHLQRGSLKVKPGDKVRRGQPLARLGQSGNSAAPHLHFQLSNAATFEGAEGVPYVFDRFDFFGPETEAQLFGQGEPWKAAPIERRRAQLPLNDVVIQFPSQ</sequence>
<feature type="signal peptide" evidence="1">
    <location>
        <begin position="1"/>
        <end position="22"/>
    </location>
</feature>
<dbReference type="InterPro" id="IPR050570">
    <property type="entry name" value="Cell_wall_metabolism_enzyme"/>
</dbReference>
<dbReference type="InterPro" id="IPR016047">
    <property type="entry name" value="M23ase_b-sheet_dom"/>
</dbReference>
<evidence type="ECO:0000313" key="4">
    <source>
        <dbReference type="Proteomes" id="UP001620408"/>
    </source>
</evidence>
<dbReference type="RefSeq" id="WP_379983728.1">
    <property type="nucleotide sequence ID" value="NZ_JADIKD010000012.1"/>
</dbReference>
<gene>
    <name evidence="3" type="ORF">ISS97_15390</name>
</gene>
<keyword evidence="1" id="KW-0732">Signal</keyword>
<dbReference type="Pfam" id="PF01551">
    <property type="entry name" value="Peptidase_M23"/>
    <property type="match status" value="1"/>
</dbReference>